<dbReference type="EMBL" id="BAAAPZ010000001">
    <property type="protein sequence ID" value="GAA2086747.1"/>
    <property type="molecule type" value="Genomic_DNA"/>
</dbReference>
<evidence type="ECO:0000313" key="9">
    <source>
        <dbReference type="EMBL" id="GAA2086747.1"/>
    </source>
</evidence>
<dbReference type="InterPro" id="IPR000064">
    <property type="entry name" value="NLP_P60_dom"/>
</dbReference>
<dbReference type="SMART" id="SM00644">
    <property type="entry name" value="Ami_2"/>
    <property type="match status" value="1"/>
</dbReference>
<feature type="compositionally biased region" description="Low complexity" evidence="6">
    <location>
        <begin position="295"/>
        <end position="310"/>
    </location>
</feature>
<evidence type="ECO:0000313" key="10">
    <source>
        <dbReference type="Proteomes" id="UP001500984"/>
    </source>
</evidence>
<dbReference type="Pfam" id="PF00877">
    <property type="entry name" value="NLPC_P60"/>
    <property type="match status" value="1"/>
</dbReference>
<dbReference type="Gene3D" id="3.40.80.10">
    <property type="entry name" value="Peptidoglycan recognition protein-like"/>
    <property type="match status" value="1"/>
</dbReference>
<dbReference type="Pfam" id="PF01510">
    <property type="entry name" value="Amidase_2"/>
    <property type="match status" value="1"/>
</dbReference>
<feature type="compositionally biased region" description="Low complexity" evidence="6">
    <location>
        <begin position="127"/>
        <end position="147"/>
    </location>
</feature>
<feature type="region of interest" description="Disordered" evidence="6">
    <location>
        <begin position="711"/>
        <end position="811"/>
    </location>
</feature>
<evidence type="ECO:0000256" key="3">
    <source>
        <dbReference type="ARBA" id="ARBA00022670"/>
    </source>
</evidence>
<dbReference type="InterPro" id="IPR036505">
    <property type="entry name" value="Amidase/PGRP_sf"/>
</dbReference>
<feature type="region of interest" description="Disordered" evidence="6">
    <location>
        <begin position="106"/>
        <end position="177"/>
    </location>
</feature>
<protein>
    <recommendedName>
        <fullName evidence="8">NlpC/P60 domain-containing protein</fullName>
    </recommendedName>
</protein>
<dbReference type="RefSeq" id="WP_344334307.1">
    <property type="nucleotide sequence ID" value="NZ_BAAAPZ010000001.1"/>
</dbReference>
<evidence type="ECO:0000256" key="6">
    <source>
        <dbReference type="SAM" id="MobiDB-lite"/>
    </source>
</evidence>
<reference evidence="10" key="1">
    <citation type="journal article" date="2019" name="Int. J. Syst. Evol. Microbiol.">
        <title>The Global Catalogue of Microorganisms (GCM) 10K type strain sequencing project: providing services to taxonomists for standard genome sequencing and annotation.</title>
        <authorList>
            <consortium name="The Broad Institute Genomics Platform"/>
            <consortium name="The Broad Institute Genome Sequencing Center for Infectious Disease"/>
            <person name="Wu L."/>
            <person name="Ma J."/>
        </authorList>
    </citation>
    <scope>NUCLEOTIDE SEQUENCE [LARGE SCALE GENOMIC DNA]</scope>
    <source>
        <strain evidence="10">JCM 15900</strain>
    </source>
</reference>
<sequence length="921" mass="95792">MRILLPSAAACAAAVMVTTIGLSGSTDAVAAPVNPDVSETPLTEIDEGGLDAPGARASSNSTAAVSNRSTTNLPGLLRAPTAAQNLSAGPAAAAAAAGSAFSATPMGLADSSAGSSGEEGDADGDSEQQAPAETQAPAEASTPSPAEAESEEPDASEAPADEPTEGPAGVGSVKDQTEDGVTIAAISEVMEVPSKNPSVVGVAYEGTADVTFEIRQKSGDSWGAWEDVDLDSSAEGLSGSEPFVVVGAQEVQVRALGESGTPASTQLVLVDPKRSNYDAEAVRNNEPVAPPAVSGDSGADAAEQQDAAGSLDTAGTEATNVSYAPGSASVGNTAVKKVSKPKIASRKEWGANESLKNGSPSYASSVKAAVVHHTAGANGYSAEDVPSILRGIYSFHTKGQGWADVGYNVLADKYGRLWEGRAGGLDRAVVGAHAQGFNTGTFGISVMGTYDKKAPPQKTIDAVSHAIAWKLSKDGVSSKGTTTVNGKKIKTVVGHRDVGQTSCPGDAFYSKLGGMRDAISKMESGGATPDEKKDDGKKDDKKKDESKSPIEKKYEGHVKQLGKPKGKEYSVAGGRAQEYEKGRIYWTKDTGAQIVKGAFNKAVDEDLLKQIGFPTADEKGGLKNGGYYQAFQKGAMHYTKDTGAQPTWGVLQDYWKDKGTEKGHLGYPTGAPTVTDGRAEQTFQGARLVWAEGYGTTEFSPRGDIRAAVHDDNAAQGGESGGSGEDSSDPTPSQSPSAEPSATPSAEPSASPEPTAAPEEKEDEGKSDDSGKKDDGKKKDESKDDGKKKDESKKDDKKDKEKAEAAKRDDIIAEAKKHMGVRYRWGGTSPTSGWDCSGFTQYVFKQNGIDIPRTSGAQRNAGKVISQKEAKPGDLIWVPGHIGIVSESKGKMYDAGSSRTNTSKRSYDWMLKRGAVFIRVI</sequence>
<evidence type="ECO:0000256" key="2">
    <source>
        <dbReference type="ARBA" id="ARBA00007553"/>
    </source>
</evidence>
<keyword evidence="5" id="KW-0788">Thiol protease</keyword>
<keyword evidence="10" id="KW-1185">Reference proteome</keyword>
<feature type="compositionally biased region" description="Low complexity" evidence="6">
    <location>
        <begin position="106"/>
        <end position="116"/>
    </location>
</feature>
<organism evidence="9 10">
    <name type="scientific">Brevibacterium salitolerans</name>
    <dbReference type="NCBI Taxonomy" id="1403566"/>
    <lineage>
        <taxon>Bacteria</taxon>
        <taxon>Bacillati</taxon>
        <taxon>Actinomycetota</taxon>
        <taxon>Actinomycetes</taxon>
        <taxon>Micrococcales</taxon>
        <taxon>Brevibacteriaceae</taxon>
        <taxon>Brevibacterium</taxon>
    </lineage>
</organism>
<feature type="compositionally biased region" description="Basic and acidic residues" evidence="6">
    <location>
        <begin position="529"/>
        <end position="558"/>
    </location>
</feature>
<feature type="compositionally biased region" description="Polar residues" evidence="6">
    <location>
        <begin position="57"/>
        <end position="72"/>
    </location>
</feature>
<dbReference type="InterPro" id="IPR006619">
    <property type="entry name" value="PGRP_domain_met/bac"/>
</dbReference>
<keyword evidence="4" id="KW-0378">Hydrolase</keyword>
<evidence type="ECO:0000256" key="1">
    <source>
        <dbReference type="ARBA" id="ARBA00007074"/>
    </source>
</evidence>
<comment type="caution">
    <text evidence="9">The sequence shown here is derived from an EMBL/GenBank/DDBJ whole genome shotgun (WGS) entry which is preliminary data.</text>
</comment>
<evidence type="ECO:0000256" key="5">
    <source>
        <dbReference type="ARBA" id="ARBA00022807"/>
    </source>
</evidence>
<accession>A0ABP5HW50</accession>
<feature type="compositionally biased region" description="Basic and acidic residues" evidence="6">
    <location>
        <begin position="763"/>
        <end position="811"/>
    </location>
</feature>
<dbReference type="SUPFAM" id="SSF55846">
    <property type="entry name" value="N-acetylmuramoyl-L-alanine amidase-like"/>
    <property type="match status" value="1"/>
</dbReference>
<feature type="region of interest" description="Disordered" evidence="6">
    <location>
        <begin position="48"/>
        <end position="72"/>
    </location>
</feature>
<feature type="compositionally biased region" description="Acidic residues" evidence="6">
    <location>
        <begin position="148"/>
        <end position="164"/>
    </location>
</feature>
<dbReference type="Pfam" id="PF08310">
    <property type="entry name" value="LGFP"/>
    <property type="match status" value="2"/>
</dbReference>
<feature type="compositionally biased region" description="Low complexity" evidence="6">
    <location>
        <begin position="729"/>
        <end position="757"/>
    </location>
</feature>
<dbReference type="PANTHER" id="PTHR11022">
    <property type="entry name" value="PEPTIDOGLYCAN RECOGNITION PROTEIN"/>
    <property type="match status" value="1"/>
</dbReference>
<keyword evidence="3" id="KW-0645">Protease</keyword>
<dbReference type="InterPro" id="IPR038765">
    <property type="entry name" value="Papain-like_cys_pep_sf"/>
</dbReference>
<feature type="signal peptide" evidence="7">
    <location>
        <begin position="1"/>
        <end position="30"/>
    </location>
</feature>
<dbReference type="SMART" id="SM00701">
    <property type="entry name" value="PGRP"/>
    <property type="match status" value="1"/>
</dbReference>
<comment type="similarity">
    <text evidence="2">Belongs to the N-acetylmuramoyl-L-alanine amidase 2 family.</text>
</comment>
<dbReference type="SUPFAM" id="SSF54001">
    <property type="entry name" value="Cysteine proteinases"/>
    <property type="match status" value="1"/>
</dbReference>
<dbReference type="PANTHER" id="PTHR11022:SF41">
    <property type="entry name" value="PEPTIDOGLYCAN-RECOGNITION PROTEIN LC-RELATED"/>
    <property type="match status" value="1"/>
</dbReference>
<keyword evidence="7" id="KW-0732">Signal</keyword>
<dbReference type="InterPro" id="IPR015510">
    <property type="entry name" value="PGRP"/>
</dbReference>
<feature type="chain" id="PRO_5045195146" description="NlpC/P60 domain-containing protein" evidence="7">
    <location>
        <begin position="31"/>
        <end position="921"/>
    </location>
</feature>
<dbReference type="InterPro" id="IPR002502">
    <property type="entry name" value="Amidase_domain"/>
</dbReference>
<evidence type="ECO:0000259" key="8">
    <source>
        <dbReference type="PROSITE" id="PS51935"/>
    </source>
</evidence>
<name>A0ABP5HW50_9MICO</name>
<feature type="region of interest" description="Disordered" evidence="6">
    <location>
        <begin position="520"/>
        <end position="569"/>
    </location>
</feature>
<dbReference type="CDD" id="cd06583">
    <property type="entry name" value="PGRP"/>
    <property type="match status" value="1"/>
</dbReference>
<dbReference type="Gene3D" id="3.90.1720.10">
    <property type="entry name" value="endopeptidase domain like (from Nostoc punctiforme)"/>
    <property type="match status" value="1"/>
</dbReference>
<dbReference type="InterPro" id="IPR013207">
    <property type="entry name" value="LGFP"/>
</dbReference>
<dbReference type="PROSITE" id="PS51935">
    <property type="entry name" value="NLPC_P60"/>
    <property type="match status" value="1"/>
</dbReference>
<dbReference type="Proteomes" id="UP001500984">
    <property type="component" value="Unassembled WGS sequence"/>
</dbReference>
<feature type="domain" description="NlpC/P60" evidence="8">
    <location>
        <begin position="805"/>
        <end position="921"/>
    </location>
</feature>
<comment type="similarity">
    <text evidence="1">Belongs to the peptidase C40 family.</text>
</comment>
<evidence type="ECO:0000256" key="4">
    <source>
        <dbReference type="ARBA" id="ARBA00022801"/>
    </source>
</evidence>
<evidence type="ECO:0000256" key="7">
    <source>
        <dbReference type="SAM" id="SignalP"/>
    </source>
</evidence>
<gene>
    <name evidence="9" type="ORF">GCM10009823_00670</name>
</gene>
<feature type="region of interest" description="Disordered" evidence="6">
    <location>
        <begin position="282"/>
        <end position="313"/>
    </location>
</feature>
<proteinExistence type="inferred from homology"/>